<keyword evidence="1" id="KW-0472">Membrane</keyword>
<dbReference type="EMBL" id="VJOM01000024">
    <property type="protein sequence ID" value="TSE30288.1"/>
    <property type="molecule type" value="Genomic_DNA"/>
</dbReference>
<evidence type="ECO:0000313" key="2">
    <source>
        <dbReference type="EMBL" id="TSE30288.1"/>
    </source>
</evidence>
<organism evidence="2 3">
    <name type="scientific">Tepidimonas taiwanensis</name>
    <dbReference type="NCBI Taxonomy" id="307486"/>
    <lineage>
        <taxon>Bacteria</taxon>
        <taxon>Pseudomonadati</taxon>
        <taxon>Pseudomonadota</taxon>
        <taxon>Betaproteobacteria</taxon>
        <taxon>Burkholderiales</taxon>
        <taxon>Tepidimonas</taxon>
    </lineage>
</organism>
<evidence type="ECO:0000256" key="1">
    <source>
        <dbReference type="SAM" id="Phobius"/>
    </source>
</evidence>
<protein>
    <submittedName>
        <fullName evidence="2">Type II secretion system (T2SS), protein M</fullName>
    </submittedName>
</protein>
<dbReference type="InterPro" id="IPR007690">
    <property type="entry name" value="T2SS_GspM"/>
</dbReference>
<dbReference type="AlphaFoldDB" id="A0A554X397"/>
<dbReference type="GO" id="GO:0015627">
    <property type="term" value="C:type II protein secretion system complex"/>
    <property type="evidence" value="ECO:0007669"/>
    <property type="project" value="InterPro"/>
</dbReference>
<reference evidence="2 3" key="1">
    <citation type="submission" date="2019-07" db="EMBL/GenBank/DDBJ databases">
        <title>Tepidimonas taiwanensis I1-1 draft genome.</title>
        <authorList>
            <person name="Da Costa M.S."/>
            <person name="Froufe H.J.C."/>
            <person name="Egas C."/>
            <person name="Albuquerque L."/>
        </authorList>
    </citation>
    <scope>NUCLEOTIDE SEQUENCE [LARGE SCALE GENOMIC DNA]</scope>
    <source>
        <strain evidence="2 3">I1-1</strain>
    </source>
</reference>
<accession>A0A554X397</accession>
<dbReference type="STRING" id="307486.GCA_000807215_02360"/>
<proteinExistence type="predicted"/>
<evidence type="ECO:0000313" key="3">
    <source>
        <dbReference type="Proteomes" id="UP000317763"/>
    </source>
</evidence>
<name>A0A554X397_9BURK</name>
<comment type="caution">
    <text evidence="2">The sequence shown here is derived from an EMBL/GenBank/DDBJ whole genome shotgun (WGS) entry which is preliminary data.</text>
</comment>
<dbReference type="GO" id="GO:0015628">
    <property type="term" value="P:protein secretion by the type II secretion system"/>
    <property type="evidence" value="ECO:0007669"/>
    <property type="project" value="InterPro"/>
</dbReference>
<feature type="transmembrane region" description="Helical" evidence="1">
    <location>
        <begin position="23"/>
        <end position="44"/>
    </location>
</feature>
<gene>
    <name evidence="2" type="ORF">Ttaiw_01985</name>
</gene>
<dbReference type="OrthoDB" id="9157093at2"/>
<dbReference type="Pfam" id="PF04612">
    <property type="entry name" value="T2SSM"/>
    <property type="match status" value="1"/>
</dbReference>
<keyword evidence="1" id="KW-0812">Transmembrane</keyword>
<dbReference type="Proteomes" id="UP000317763">
    <property type="component" value="Unassembled WGS sequence"/>
</dbReference>
<keyword evidence="3" id="KW-1185">Reference proteome</keyword>
<keyword evidence="1" id="KW-1133">Transmembrane helix</keyword>
<sequence>MTASPLARLGADWQARWRAWPAAWRRAVVVALAGGIALAGWYGVWGPAWRQWRDGPARLAQQREAVAALQRDAAALARWRQAPDAALLPATPEQAREALLTTSRRWLGPQVRVAAAEGGWDIVFEGARAEDLAVWLVELRTTLGLSVVRAQWTRDPASGRWQGSVTASSGAARDG</sequence>
<dbReference type="RefSeq" id="WP_043703899.1">
    <property type="nucleotide sequence ID" value="NZ_CP083911.1"/>
</dbReference>